<dbReference type="PATRIC" id="fig|582515.4.peg.2423"/>
<evidence type="ECO:0000313" key="5">
    <source>
        <dbReference type="EMBL" id="ERN41262.1"/>
    </source>
</evidence>
<accession>U5DK27</accession>
<dbReference type="GO" id="GO:0000166">
    <property type="term" value="F:nucleotide binding"/>
    <property type="evidence" value="ECO:0007669"/>
    <property type="project" value="InterPro"/>
</dbReference>
<dbReference type="Proteomes" id="UP000016960">
    <property type="component" value="Unassembled WGS sequence"/>
</dbReference>
<evidence type="ECO:0000313" key="6">
    <source>
        <dbReference type="Proteomes" id="UP000016960"/>
    </source>
</evidence>
<dbReference type="STRING" id="582515.KR51_00021520"/>
<dbReference type="RefSeq" id="WP_022607213.1">
    <property type="nucleotide sequence ID" value="NZ_ASSJ01000051.1"/>
</dbReference>
<dbReference type="AlphaFoldDB" id="U5DK27"/>
<dbReference type="PANTHER" id="PTHR43818:SF11">
    <property type="entry name" value="BCDNA.GH03377"/>
    <property type="match status" value="1"/>
</dbReference>
<dbReference type="PANTHER" id="PTHR43818">
    <property type="entry name" value="BCDNA.GH03377"/>
    <property type="match status" value="1"/>
</dbReference>
<proteinExistence type="inferred from homology"/>
<keyword evidence="6" id="KW-1185">Reference proteome</keyword>
<keyword evidence="2" id="KW-0560">Oxidoreductase</keyword>
<dbReference type="SUPFAM" id="SSF55347">
    <property type="entry name" value="Glyceraldehyde-3-phosphate dehydrogenase-like, C-terminal domain"/>
    <property type="match status" value="1"/>
</dbReference>
<dbReference type="GO" id="GO:0016491">
    <property type="term" value="F:oxidoreductase activity"/>
    <property type="evidence" value="ECO:0007669"/>
    <property type="project" value="UniProtKB-KW"/>
</dbReference>
<name>U5DK27_9CHRO</name>
<dbReference type="OrthoDB" id="9815825at2"/>
<dbReference type="Pfam" id="PF02894">
    <property type="entry name" value="GFO_IDH_MocA_C"/>
    <property type="match status" value="1"/>
</dbReference>
<dbReference type="InterPro" id="IPR000683">
    <property type="entry name" value="Gfo/Idh/MocA-like_OxRdtase_N"/>
</dbReference>
<gene>
    <name evidence="5" type="ORF">KR51_00021520</name>
</gene>
<dbReference type="Gene3D" id="3.30.360.10">
    <property type="entry name" value="Dihydrodipicolinate Reductase, domain 2"/>
    <property type="match status" value="1"/>
</dbReference>
<dbReference type="InParanoid" id="U5DK27"/>
<evidence type="ECO:0000259" key="3">
    <source>
        <dbReference type="Pfam" id="PF01408"/>
    </source>
</evidence>
<feature type="domain" description="Gfo/Idh/MocA-like oxidoreductase N-terminal" evidence="3">
    <location>
        <begin position="9"/>
        <end position="127"/>
    </location>
</feature>
<dbReference type="eggNOG" id="COG0673">
    <property type="taxonomic scope" value="Bacteria"/>
</dbReference>
<dbReference type="EMBL" id="ASSJ01000051">
    <property type="protein sequence ID" value="ERN41262.1"/>
    <property type="molecule type" value="Genomic_DNA"/>
</dbReference>
<comment type="caution">
    <text evidence="5">The sequence shown here is derived from an EMBL/GenBank/DDBJ whole genome shotgun (WGS) entry which is preliminary data.</text>
</comment>
<reference evidence="5 6" key="1">
    <citation type="submission" date="2013-05" db="EMBL/GenBank/DDBJ databases">
        <title>Draft genome sequence of Rubidibacter lacunae KORDI 51-2.</title>
        <authorList>
            <person name="Choi D.H."/>
            <person name="Noh J.H."/>
            <person name="Kwon K.-K."/>
            <person name="Lee J.-H."/>
            <person name="Ryu J.-Y."/>
        </authorList>
    </citation>
    <scope>NUCLEOTIDE SEQUENCE [LARGE SCALE GENOMIC DNA]</scope>
    <source>
        <strain evidence="5 6">KORDI 51-2</strain>
    </source>
</reference>
<dbReference type="Gene3D" id="3.40.50.720">
    <property type="entry name" value="NAD(P)-binding Rossmann-like Domain"/>
    <property type="match status" value="1"/>
</dbReference>
<organism evidence="5 6">
    <name type="scientific">Rubidibacter lacunae KORDI 51-2</name>
    <dbReference type="NCBI Taxonomy" id="582515"/>
    <lineage>
        <taxon>Bacteria</taxon>
        <taxon>Bacillati</taxon>
        <taxon>Cyanobacteriota</taxon>
        <taxon>Cyanophyceae</taxon>
        <taxon>Oscillatoriophycideae</taxon>
        <taxon>Chroococcales</taxon>
        <taxon>Aphanothecaceae</taxon>
        <taxon>Rubidibacter</taxon>
    </lineage>
</organism>
<comment type="similarity">
    <text evidence="1">Belongs to the Gfo/Idh/MocA family.</text>
</comment>
<dbReference type="InterPro" id="IPR050463">
    <property type="entry name" value="Gfo/Idh/MocA_oxidrdct_glycsds"/>
</dbReference>
<evidence type="ECO:0000256" key="2">
    <source>
        <dbReference type="ARBA" id="ARBA00023002"/>
    </source>
</evidence>
<evidence type="ECO:0000259" key="4">
    <source>
        <dbReference type="Pfam" id="PF02894"/>
    </source>
</evidence>
<feature type="domain" description="Gfo/Idh/MocA-like oxidoreductase C-terminal" evidence="4">
    <location>
        <begin position="142"/>
        <end position="363"/>
    </location>
</feature>
<protein>
    <submittedName>
        <fullName evidence="5">Putative dehydrogenase</fullName>
    </submittedName>
</protein>
<dbReference type="InterPro" id="IPR004104">
    <property type="entry name" value="Gfo/Idh/MocA-like_OxRdtase_C"/>
</dbReference>
<evidence type="ECO:0000256" key="1">
    <source>
        <dbReference type="ARBA" id="ARBA00010928"/>
    </source>
</evidence>
<dbReference type="Pfam" id="PF01408">
    <property type="entry name" value="GFO_IDH_MocA"/>
    <property type="match status" value="1"/>
</dbReference>
<dbReference type="InterPro" id="IPR036291">
    <property type="entry name" value="NAD(P)-bd_dom_sf"/>
</dbReference>
<dbReference type="SUPFAM" id="SSF51735">
    <property type="entry name" value="NAD(P)-binding Rossmann-fold domains"/>
    <property type="match status" value="1"/>
</dbReference>
<sequence>MVAETDTVGVAVVGTGFGQSIHIPGFQAHPRARVVAVHNRDRAKACQIAEAFNIPHASDRLDAMLALPEVEAVSISTPPFLHYDMAKAVLDAGKHLLLEKPLALNVDDAIELYRLARDRGLVAAVDFEFRCVPSWQLLAEYLSAGYVGNIRLVTIDWLVASRANPERAWNWYAQKDKGGGALGAIGSHSFDYLLWLFGGVRKLCARLVTSIPTRPDPQDGGASKPVDADDTAILMLELADGAPCQLALSSATYAGRGHWIEVYGDRGTLALGSSNPKDYVHGFHLYAAPAGGVLAEVDVPERLAFDRVYPDGRLAPFIRIADRWLDAIQQGTTMVPSLREGVFSQLLMDATHQSSQSNAWVDIPELDRLLLP</sequence>